<dbReference type="InterPro" id="IPR046095">
    <property type="entry name" value="DUF6113"/>
</dbReference>
<keyword evidence="1" id="KW-0812">Transmembrane</keyword>
<dbReference type="AlphaFoldDB" id="A0A511JJ47"/>
<accession>A0A511JJ47</accession>
<dbReference type="Pfam" id="PF19608">
    <property type="entry name" value="DUF6113"/>
    <property type="match status" value="1"/>
</dbReference>
<evidence type="ECO:0000256" key="1">
    <source>
        <dbReference type="SAM" id="Phobius"/>
    </source>
</evidence>
<dbReference type="OrthoDB" id="3232343at2"/>
<evidence type="ECO:0000313" key="2">
    <source>
        <dbReference type="EMBL" id="GEL98031.1"/>
    </source>
</evidence>
<gene>
    <name evidence="2" type="ORF">CTE05_15780</name>
</gene>
<dbReference type="EMBL" id="BJWH01000006">
    <property type="protein sequence ID" value="GEL98031.1"/>
    <property type="molecule type" value="Genomic_DNA"/>
</dbReference>
<reference evidence="2 3" key="1">
    <citation type="submission" date="2019-07" db="EMBL/GenBank/DDBJ databases">
        <title>Whole genome shotgun sequence of Cellulomonas terrae NBRC 100819.</title>
        <authorList>
            <person name="Hosoyama A."/>
            <person name="Uohara A."/>
            <person name="Ohji S."/>
            <person name="Ichikawa N."/>
        </authorList>
    </citation>
    <scope>NUCLEOTIDE SEQUENCE [LARGE SCALE GENOMIC DNA]</scope>
    <source>
        <strain evidence="2 3">NBRC 100819</strain>
    </source>
</reference>
<sequence>MQRLSAGAIGSAVAALLLGVLVGALGTVLHRSIPPWGIIVCLTLAFVAAVTVRAWTGYAALAGYALGLVVTVQLLTQRGPGGDTLAPDQQAVGWVWVLGSIAVTVVAALLPRALFDDRPRAPRTPAVDPPS</sequence>
<proteinExistence type="predicted"/>
<name>A0A511JJ47_9CELL</name>
<keyword evidence="3" id="KW-1185">Reference proteome</keyword>
<dbReference type="RefSeq" id="WP_146845575.1">
    <property type="nucleotide sequence ID" value="NZ_BJWH01000006.1"/>
</dbReference>
<keyword evidence="1" id="KW-1133">Transmembrane helix</keyword>
<feature type="transmembrane region" description="Helical" evidence="1">
    <location>
        <begin position="33"/>
        <end position="51"/>
    </location>
</feature>
<organism evidence="2 3">
    <name type="scientific">Cellulomonas terrae</name>
    <dbReference type="NCBI Taxonomy" id="311234"/>
    <lineage>
        <taxon>Bacteria</taxon>
        <taxon>Bacillati</taxon>
        <taxon>Actinomycetota</taxon>
        <taxon>Actinomycetes</taxon>
        <taxon>Micrococcales</taxon>
        <taxon>Cellulomonadaceae</taxon>
        <taxon>Cellulomonas</taxon>
    </lineage>
</organism>
<dbReference type="Proteomes" id="UP000321049">
    <property type="component" value="Unassembled WGS sequence"/>
</dbReference>
<comment type="caution">
    <text evidence="2">The sequence shown here is derived from an EMBL/GenBank/DDBJ whole genome shotgun (WGS) entry which is preliminary data.</text>
</comment>
<feature type="transmembrane region" description="Helical" evidence="1">
    <location>
        <begin position="95"/>
        <end position="115"/>
    </location>
</feature>
<evidence type="ECO:0000313" key="3">
    <source>
        <dbReference type="Proteomes" id="UP000321049"/>
    </source>
</evidence>
<keyword evidence="1" id="KW-0472">Membrane</keyword>
<feature type="transmembrane region" description="Helical" evidence="1">
    <location>
        <begin position="58"/>
        <end position="75"/>
    </location>
</feature>
<protein>
    <submittedName>
        <fullName evidence="2">Uncharacterized protein</fullName>
    </submittedName>
</protein>